<dbReference type="RefSeq" id="WP_005186960.1">
    <property type="nucleotide sequence ID" value="NZ_KB850050.1"/>
</dbReference>
<protein>
    <submittedName>
        <fullName evidence="1">Uncharacterized protein</fullName>
    </submittedName>
</protein>
<sequence>MINYCKIKPEVTKLVKRIPDPLLFPFSVFMDNGGYLVSPTKEGVIYKKGKHIGKIKFSLEIAAESYEMNEHCIQRFKTFTELYLKTGPKFIEELDRQGSNRISPAVKKILFGATA</sequence>
<accession>N9LAN9</accession>
<dbReference type="eggNOG" id="ENOG5031CQM">
    <property type="taxonomic scope" value="Bacteria"/>
</dbReference>
<name>N9LAN9_9GAMM</name>
<gene>
    <name evidence="1" type="ORF">F904_01466</name>
</gene>
<comment type="caution">
    <text evidence="1">The sequence shown here is derived from an EMBL/GenBank/DDBJ whole genome shotgun (WGS) entry which is preliminary data.</text>
</comment>
<dbReference type="AlphaFoldDB" id="N9LAN9"/>
<keyword evidence="2" id="KW-1185">Reference proteome</keyword>
<reference evidence="1 2" key="1">
    <citation type="submission" date="2013-02" db="EMBL/GenBank/DDBJ databases">
        <title>The Genome Sequence of Acinetobacter sp. ANC 4105.</title>
        <authorList>
            <consortium name="The Broad Institute Genome Sequencing Platform"/>
            <consortium name="The Broad Institute Genome Sequencing Center for Infectious Disease"/>
            <person name="Cerqueira G."/>
            <person name="Feldgarden M."/>
            <person name="Courvalin P."/>
            <person name="Perichon B."/>
            <person name="Grillot-Courvalin C."/>
            <person name="Clermont D."/>
            <person name="Rocha E."/>
            <person name="Yoon E.-J."/>
            <person name="Nemec A."/>
            <person name="Walker B."/>
            <person name="Young S.K."/>
            <person name="Zeng Q."/>
            <person name="Gargeya S."/>
            <person name="Fitzgerald M."/>
            <person name="Haas B."/>
            <person name="Abouelleil A."/>
            <person name="Alvarado L."/>
            <person name="Arachchi H.M."/>
            <person name="Berlin A.M."/>
            <person name="Chapman S.B."/>
            <person name="Dewar J."/>
            <person name="Goldberg J."/>
            <person name="Griggs A."/>
            <person name="Gujja S."/>
            <person name="Hansen M."/>
            <person name="Howarth C."/>
            <person name="Imamovic A."/>
            <person name="Larimer J."/>
            <person name="McCowan C."/>
            <person name="Murphy C."/>
            <person name="Neiman D."/>
            <person name="Pearson M."/>
            <person name="Priest M."/>
            <person name="Roberts A."/>
            <person name="Saif S."/>
            <person name="Shea T."/>
            <person name="Sisk P."/>
            <person name="Sykes S."/>
            <person name="Wortman J."/>
            <person name="Nusbaum C."/>
            <person name="Birren B."/>
        </authorList>
    </citation>
    <scope>NUCLEOTIDE SEQUENCE [LARGE SCALE GENOMIC DNA]</scope>
    <source>
        <strain evidence="1 2">ANC 4105</strain>
    </source>
</reference>
<dbReference type="Proteomes" id="UP000013261">
    <property type="component" value="Unassembled WGS sequence"/>
</dbReference>
<dbReference type="EMBL" id="APRL01000012">
    <property type="protein sequence ID" value="ENW93342.1"/>
    <property type="molecule type" value="Genomic_DNA"/>
</dbReference>
<evidence type="ECO:0000313" key="1">
    <source>
        <dbReference type="EMBL" id="ENW93342.1"/>
    </source>
</evidence>
<evidence type="ECO:0000313" key="2">
    <source>
        <dbReference type="Proteomes" id="UP000013261"/>
    </source>
</evidence>
<dbReference type="OrthoDB" id="6693994at2"/>
<organism evidence="1 2">
    <name type="scientific">Acinetobacter dispersus</name>
    <dbReference type="NCBI Taxonomy" id="70348"/>
    <lineage>
        <taxon>Bacteria</taxon>
        <taxon>Pseudomonadati</taxon>
        <taxon>Pseudomonadota</taxon>
        <taxon>Gammaproteobacteria</taxon>
        <taxon>Moraxellales</taxon>
        <taxon>Moraxellaceae</taxon>
        <taxon>Acinetobacter</taxon>
    </lineage>
</organism>
<dbReference type="PATRIC" id="fig|1217703.3.peg.1408"/>
<proteinExistence type="predicted"/>
<dbReference type="HOGENOM" id="CLU_176761_0_0_6"/>